<reference evidence="5 6" key="1">
    <citation type="submission" date="2023-10" db="EMBL/GenBank/DDBJ databases">
        <title>A novel Glycoside Hydrolase 43-Like Enzyme from Clostrdium boliviensis is an Endo-xylanase, and a Candidate for Xylooligosaccharides Production from Different Xylan Substrates.</title>
        <authorList>
            <person name="Alvarez M.T."/>
            <person name="Rocabado-Villegas L.R."/>
            <person name="Salas-Veizaga D.M."/>
            <person name="Linares-Pasten J.A."/>
            <person name="Gudmundsdottir E.E."/>
            <person name="Hreggvidsson G.O."/>
            <person name="Adlercreutz P."/>
            <person name="Nordberg Karlsson E."/>
        </authorList>
    </citation>
    <scope>NUCLEOTIDE SEQUENCE [LARGE SCALE GENOMIC DNA]</scope>
    <source>
        <strain evidence="5 6">E-1</strain>
    </source>
</reference>
<dbReference type="InterPro" id="IPR013148">
    <property type="entry name" value="Glyco_hydro_32_N"/>
</dbReference>
<keyword evidence="3" id="KW-0326">Glycosidase</keyword>
<sequence length="571" mass="65617">MIPYRVAQGFFLQKNGKREGCRLKKTISITGRYLWIPITPGAKDSIVSFYFKGKKIQEMCIETGEEEPRFYAWLDAAAYQGLAVTLEGDYAEPWFDYVMVRDEKPCNPGKSRPLIHYTPEFGWLNDPNGLIYHNGVYHIYHQHNPYGVRWENMHWAHTSTPDFLSYTQTEDVLFPEEEGPVFSGTAIMDQNNCLGFGDDAIAYFYTSAGGRSHWSEDHLFTQKMAVSTDHGKTLKRRDKSVLPHIKEENRDPKVFYHKDSRFYIMVLYISDNTFYFFRSKDLYEWEKIQEITVPGMWECPDFFPLVCEEDGVKKWVLWSADGYYCLGEFDGQCFQAQKNKEGKGFARYQLYDIMKDGRNKVDRNFVRPYAAQTFQGTGDRILQLNWITSIKKDSNYAGILSLPAELGLTASSKGYRICINPAKELEKLRRETFETVLETGEDQASDPCTVSLYSGEGQALEVELVFRDAREPGDTGESYIKLSVFETLFFIDLCSRVITVGPHRICLPEEKEYHLRLYADTDVFELFVCNGLTYAVTDNDSDGVSGSAEVEFSGIMGSIQLHVLRGIRIIE</sequence>
<comment type="caution">
    <text evidence="5">The sequence shown here is derived from an EMBL/GenBank/DDBJ whole genome shotgun (WGS) entry which is preliminary data.</text>
</comment>
<evidence type="ECO:0000256" key="2">
    <source>
        <dbReference type="ARBA" id="ARBA00022801"/>
    </source>
</evidence>
<organism evidence="5 6">
    <name type="scientific">Clostridium boliviensis</name>
    <dbReference type="NCBI Taxonomy" id="318465"/>
    <lineage>
        <taxon>Bacteria</taxon>
        <taxon>Bacillati</taxon>
        <taxon>Bacillota</taxon>
        <taxon>Clostridia</taxon>
        <taxon>Eubacteriales</taxon>
        <taxon>Clostridiaceae</taxon>
        <taxon>Clostridium</taxon>
    </lineage>
</organism>
<dbReference type="InterPro" id="IPR023296">
    <property type="entry name" value="Glyco_hydro_beta-prop_sf"/>
</dbReference>
<proteinExistence type="inferred from homology"/>
<dbReference type="SMART" id="SM00640">
    <property type="entry name" value="Glyco_32"/>
    <property type="match status" value="1"/>
</dbReference>
<dbReference type="GO" id="GO:0016787">
    <property type="term" value="F:hydrolase activity"/>
    <property type="evidence" value="ECO:0007669"/>
    <property type="project" value="UniProtKB-KW"/>
</dbReference>
<comment type="similarity">
    <text evidence="1">Belongs to the glycosyl hydrolase 32 family.</text>
</comment>
<dbReference type="Pfam" id="PF00251">
    <property type="entry name" value="Glyco_hydro_32N"/>
    <property type="match status" value="1"/>
</dbReference>
<evidence type="ECO:0000313" key="5">
    <source>
        <dbReference type="EMBL" id="MDW2796740.1"/>
    </source>
</evidence>
<dbReference type="RefSeq" id="WP_318063004.1">
    <property type="nucleotide sequence ID" value="NZ_JAWONS010000099.1"/>
</dbReference>
<dbReference type="InterPro" id="IPR018053">
    <property type="entry name" value="Glyco_hydro_32_AS"/>
</dbReference>
<dbReference type="Proteomes" id="UP001276854">
    <property type="component" value="Unassembled WGS sequence"/>
</dbReference>
<protein>
    <submittedName>
        <fullName evidence="5">Glycoside hydrolase family 32 protein</fullName>
    </submittedName>
</protein>
<dbReference type="InterPro" id="IPR001362">
    <property type="entry name" value="Glyco_hydro_32"/>
</dbReference>
<accession>A0ABU4GIC0</accession>
<dbReference type="PANTHER" id="PTHR42800">
    <property type="entry name" value="EXOINULINASE INUD (AFU_ORTHOLOGUE AFUA_5G00480)"/>
    <property type="match status" value="1"/>
</dbReference>
<keyword evidence="2 5" id="KW-0378">Hydrolase</keyword>
<evidence type="ECO:0000259" key="4">
    <source>
        <dbReference type="Pfam" id="PF00251"/>
    </source>
</evidence>
<feature type="domain" description="Glycosyl hydrolase family 32 N-terminal" evidence="4">
    <location>
        <begin position="116"/>
        <end position="410"/>
    </location>
</feature>
<keyword evidence="6" id="KW-1185">Reference proteome</keyword>
<dbReference type="EMBL" id="JAWONS010000099">
    <property type="protein sequence ID" value="MDW2796740.1"/>
    <property type="molecule type" value="Genomic_DNA"/>
</dbReference>
<dbReference type="Gene3D" id="2.115.10.20">
    <property type="entry name" value="Glycosyl hydrolase domain, family 43"/>
    <property type="match status" value="1"/>
</dbReference>
<dbReference type="CDD" id="cd18622">
    <property type="entry name" value="GH32_Inu-like"/>
    <property type="match status" value="1"/>
</dbReference>
<evidence type="ECO:0000313" key="6">
    <source>
        <dbReference type="Proteomes" id="UP001276854"/>
    </source>
</evidence>
<dbReference type="PANTHER" id="PTHR42800:SF1">
    <property type="entry name" value="EXOINULINASE INUD (AFU_ORTHOLOGUE AFUA_5G00480)"/>
    <property type="match status" value="1"/>
</dbReference>
<dbReference type="PROSITE" id="PS00609">
    <property type="entry name" value="GLYCOSYL_HYDROL_F32"/>
    <property type="match status" value="1"/>
</dbReference>
<evidence type="ECO:0000256" key="1">
    <source>
        <dbReference type="ARBA" id="ARBA00009902"/>
    </source>
</evidence>
<evidence type="ECO:0000256" key="3">
    <source>
        <dbReference type="ARBA" id="ARBA00023295"/>
    </source>
</evidence>
<name>A0ABU4GIC0_9CLOT</name>
<dbReference type="SUPFAM" id="SSF75005">
    <property type="entry name" value="Arabinanase/levansucrase/invertase"/>
    <property type="match status" value="1"/>
</dbReference>
<gene>
    <name evidence="5" type="ORF">RZO55_04000</name>
</gene>